<dbReference type="GO" id="GO:0070189">
    <property type="term" value="P:kynurenine metabolic process"/>
    <property type="evidence" value="ECO:0007669"/>
    <property type="project" value="TreeGrafter"/>
</dbReference>
<proteinExistence type="predicted"/>
<dbReference type="PANTHER" id="PTHR46028:SF2">
    <property type="entry name" value="KYNURENINE 3-MONOOXYGENASE"/>
    <property type="match status" value="1"/>
</dbReference>
<dbReference type="SUPFAM" id="SSF51905">
    <property type="entry name" value="FAD/NAD(P)-binding domain"/>
    <property type="match status" value="1"/>
</dbReference>
<accession>A0A098VV68</accession>
<dbReference type="VEuPathDB" id="MicrosporidiaDB:DI09_118p30"/>
<dbReference type="EMBL" id="JMKJ01000020">
    <property type="protein sequence ID" value="KGG53008.1"/>
    <property type="molecule type" value="Genomic_DNA"/>
</dbReference>
<keyword evidence="7" id="KW-0472">Membrane</keyword>
<keyword evidence="2" id="KW-0285">Flavoprotein</keyword>
<evidence type="ECO:0000256" key="1">
    <source>
        <dbReference type="ARBA" id="ARBA00001974"/>
    </source>
</evidence>
<dbReference type="GO" id="GO:0004502">
    <property type="term" value="F:kynurenine 3-monooxygenase activity"/>
    <property type="evidence" value="ECO:0007669"/>
    <property type="project" value="TreeGrafter"/>
</dbReference>
<dbReference type="Gene3D" id="3.50.50.60">
    <property type="entry name" value="FAD/NAD(P)-binding domain"/>
    <property type="match status" value="1"/>
</dbReference>
<dbReference type="Pfam" id="PF01494">
    <property type="entry name" value="FAD_binding_3"/>
    <property type="match status" value="1"/>
</dbReference>
<evidence type="ECO:0000256" key="2">
    <source>
        <dbReference type="ARBA" id="ARBA00022630"/>
    </source>
</evidence>
<keyword evidence="6" id="KW-0503">Monooxygenase</keyword>
<feature type="transmembrane region" description="Helical" evidence="7">
    <location>
        <begin position="343"/>
        <end position="367"/>
    </location>
</feature>
<dbReference type="RefSeq" id="XP_013239444.1">
    <property type="nucleotide sequence ID" value="XM_013383990.1"/>
</dbReference>
<dbReference type="InterPro" id="IPR002938">
    <property type="entry name" value="FAD-bd"/>
</dbReference>
<dbReference type="SMR" id="A0A098VV68"/>
<sequence length="371" mass="41980">MTDRDTGGAVLIVGLGLVGTFTAILLSQQGYQVRCIERRSFSETLSMPGLEEKVLSISQPVYGRILHQQARPNKVEVSDLQKIFFDVLRCSQPKLWTEIQFNCSFFRFSGHCAILTSSSLQIRYSLLIACDGHHSSVRTALGIPVHRVCTGMRYREIHIMEKGPILSSRYLHFWPNAKEKYLLMAFVHDEAQLEREKEAQHGLQGISLTLFHENADPSSIPHELQKQSDSQLLETVLAKQVYSVEQNVILVGDAAHTMLPFYGQGLNAGLEDVRLLSLLPCWTNEHFQEYSTKRVSDSKAICEMARNHGSRVLMAQPSSLLSSLEYYLVSFHPEYSYSGIRTFILSLQATLIINILVLIFGIIIYYAKFMS</sequence>
<evidence type="ECO:0000313" key="9">
    <source>
        <dbReference type="EMBL" id="KGG53008.1"/>
    </source>
</evidence>
<dbReference type="PRINTS" id="PR00420">
    <property type="entry name" value="RNGMNOXGNASE"/>
</dbReference>
<organism evidence="9 10">
    <name type="scientific">Mitosporidium daphniae</name>
    <dbReference type="NCBI Taxonomy" id="1485682"/>
    <lineage>
        <taxon>Eukaryota</taxon>
        <taxon>Fungi</taxon>
        <taxon>Fungi incertae sedis</taxon>
        <taxon>Microsporidia</taxon>
        <taxon>Mitosporidium</taxon>
    </lineage>
</organism>
<feature type="transmembrane region" description="Helical" evidence="7">
    <location>
        <begin position="6"/>
        <end position="26"/>
    </location>
</feature>
<comment type="cofactor">
    <cofactor evidence="1">
        <name>FAD</name>
        <dbReference type="ChEBI" id="CHEBI:57692"/>
    </cofactor>
</comment>
<dbReference type="HOGENOM" id="CLU_746145_0_0_1"/>
<gene>
    <name evidence="9" type="ORF">DI09_118p30</name>
</gene>
<dbReference type="AlphaFoldDB" id="A0A098VV68"/>
<keyword evidence="7" id="KW-0812">Transmembrane</keyword>
<dbReference type="PANTHER" id="PTHR46028">
    <property type="entry name" value="KYNURENINE 3-MONOOXYGENASE"/>
    <property type="match status" value="1"/>
</dbReference>
<keyword evidence="5" id="KW-0560">Oxidoreductase</keyword>
<evidence type="ECO:0000256" key="5">
    <source>
        <dbReference type="ARBA" id="ARBA00023002"/>
    </source>
</evidence>
<evidence type="ECO:0000256" key="4">
    <source>
        <dbReference type="ARBA" id="ARBA00022857"/>
    </source>
</evidence>
<reference evidence="9 10" key="1">
    <citation type="submission" date="2014-04" db="EMBL/GenBank/DDBJ databases">
        <title>A new species of microsporidia sheds light on the evolution of extreme parasitism.</title>
        <authorList>
            <person name="Haag K.L."/>
            <person name="James T.Y."/>
            <person name="Larsson R."/>
            <person name="Schaer T.M."/>
            <person name="Refardt D."/>
            <person name="Pombert J.-F."/>
            <person name="Ebert D."/>
        </authorList>
    </citation>
    <scope>NUCLEOTIDE SEQUENCE [LARGE SCALE GENOMIC DNA]</scope>
    <source>
        <strain evidence="9 10">UGP3</strain>
        <tissue evidence="9">Spores</tissue>
    </source>
</reference>
<dbReference type="GO" id="GO:0071949">
    <property type="term" value="F:FAD binding"/>
    <property type="evidence" value="ECO:0007669"/>
    <property type="project" value="InterPro"/>
</dbReference>
<protein>
    <recommendedName>
        <fullName evidence="8">FAD-binding domain-containing protein</fullName>
    </recommendedName>
</protein>
<name>A0A098VV68_9MICR</name>
<keyword evidence="7" id="KW-1133">Transmembrane helix</keyword>
<evidence type="ECO:0000259" key="8">
    <source>
        <dbReference type="Pfam" id="PF01494"/>
    </source>
</evidence>
<keyword evidence="4" id="KW-0521">NADP</keyword>
<comment type="caution">
    <text evidence="9">The sequence shown here is derived from an EMBL/GenBank/DDBJ whole genome shotgun (WGS) entry which is preliminary data.</text>
</comment>
<evidence type="ECO:0000256" key="6">
    <source>
        <dbReference type="ARBA" id="ARBA00023033"/>
    </source>
</evidence>
<evidence type="ECO:0000256" key="7">
    <source>
        <dbReference type="SAM" id="Phobius"/>
    </source>
</evidence>
<evidence type="ECO:0000256" key="3">
    <source>
        <dbReference type="ARBA" id="ARBA00022827"/>
    </source>
</evidence>
<dbReference type="OrthoDB" id="10053569at2759"/>
<dbReference type="GeneID" id="25258102"/>
<dbReference type="Proteomes" id="UP000029725">
    <property type="component" value="Unassembled WGS sequence"/>
</dbReference>
<keyword evidence="10" id="KW-1185">Reference proteome</keyword>
<evidence type="ECO:0000313" key="10">
    <source>
        <dbReference type="Proteomes" id="UP000029725"/>
    </source>
</evidence>
<keyword evidence="3" id="KW-0274">FAD</keyword>
<dbReference type="InterPro" id="IPR036188">
    <property type="entry name" value="FAD/NAD-bd_sf"/>
</dbReference>
<feature type="domain" description="FAD-binding" evidence="8">
    <location>
        <begin position="121"/>
        <end position="276"/>
    </location>
</feature>